<dbReference type="RefSeq" id="WP_133221390.1">
    <property type="nucleotide sequence ID" value="NZ_NRSG01000225.1"/>
</dbReference>
<comment type="caution">
    <text evidence="1">The sequence shown here is derived from an EMBL/GenBank/DDBJ whole genome shotgun (WGS) entry which is preliminary data.</text>
</comment>
<evidence type="ECO:0008006" key="3">
    <source>
        <dbReference type="Google" id="ProtNLM"/>
    </source>
</evidence>
<dbReference type="SUPFAM" id="SSF158997">
    <property type="entry name" value="Trm112p-like"/>
    <property type="match status" value="1"/>
</dbReference>
<evidence type="ECO:0000313" key="1">
    <source>
        <dbReference type="EMBL" id="MBK1660898.1"/>
    </source>
</evidence>
<keyword evidence="2" id="KW-1185">Reference proteome</keyword>
<reference evidence="1 2" key="1">
    <citation type="journal article" date="2020" name="Microorganisms">
        <title>Osmotic Adaptation and Compatible Solute Biosynthesis of Phototrophic Bacteria as Revealed from Genome Analyses.</title>
        <authorList>
            <person name="Imhoff J.F."/>
            <person name="Rahn T."/>
            <person name="Kunzel S."/>
            <person name="Keller A."/>
            <person name="Neulinger S.C."/>
        </authorList>
    </citation>
    <scope>NUCLEOTIDE SEQUENCE [LARGE SCALE GENOMIC DNA]</scope>
    <source>
        <strain evidence="1 2">DSM 15382</strain>
    </source>
</reference>
<dbReference type="PANTHER" id="PTHR45445:SF2">
    <property type="entry name" value="METHYLTRANSFERASE TYPE 11 DOMAIN-CONTAINING PROTEIN"/>
    <property type="match status" value="1"/>
</dbReference>
<gene>
    <name evidence="1" type="ORF">CKO45_22010</name>
</gene>
<dbReference type="Pfam" id="PF13489">
    <property type="entry name" value="Methyltransf_23"/>
    <property type="match status" value="1"/>
</dbReference>
<proteinExistence type="predicted"/>
<dbReference type="Gene3D" id="2.20.25.10">
    <property type="match status" value="1"/>
</dbReference>
<organism evidence="1 2">
    <name type="scientific">Paracraurococcus ruber</name>
    <dbReference type="NCBI Taxonomy" id="77675"/>
    <lineage>
        <taxon>Bacteria</taxon>
        <taxon>Pseudomonadati</taxon>
        <taxon>Pseudomonadota</taxon>
        <taxon>Alphaproteobacteria</taxon>
        <taxon>Acetobacterales</taxon>
        <taxon>Roseomonadaceae</taxon>
        <taxon>Paracraurococcus</taxon>
    </lineage>
</organism>
<dbReference type="Gene3D" id="3.40.50.150">
    <property type="entry name" value="Vaccinia Virus protein VP39"/>
    <property type="match status" value="1"/>
</dbReference>
<dbReference type="CDD" id="cd02440">
    <property type="entry name" value="AdoMet_MTases"/>
    <property type="match status" value="1"/>
</dbReference>
<protein>
    <recommendedName>
        <fullName evidence="3">Methyltransferase domain-containing protein</fullName>
    </recommendedName>
</protein>
<evidence type="ECO:0000313" key="2">
    <source>
        <dbReference type="Proteomes" id="UP000697995"/>
    </source>
</evidence>
<accession>A0ABS1D2K1</accession>
<dbReference type="InterPro" id="IPR029063">
    <property type="entry name" value="SAM-dependent_MTases_sf"/>
</dbReference>
<dbReference type="EMBL" id="NRSG01000225">
    <property type="protein sequence ID" value="MBK1660898.1"/>
    <property type="molecule type" value="Genomic_DNA"/>
</dbReference>
<dbReference type="PANTHER" id="PTHR45445">
    <property type="match status" value="1"/>
</dbReference>
<name>A0ABS1D2K1_9PROT</name>
<dbReference type="Proteomes" id="UP000697995">
    <property type="component" value="Unassembled WGS sequence"/>
</dbReference>
<sequence>MRLAALEAFAPCCPRCAGAAPPLALEPGWQGSAGRVDHGVLACAACGTAYPVVGGVPVLVADPGRYLGEAGAYLLARDDLPEAVEDAIGRHMPPGGWFDAARHYASTYGRDHWGAHDPADPGWPAPGSARRLLEAALPALPDGPGLVLELGCAAGGVTHALADIARAPVLGLDLSAPLARIAQRALQQGLARYPLRLQGTEFALRQVAVPPPATLAETWIADAMAPPLPAGCARLVVALNLLDCVADPRGLLAAIARLLRPGGVALVGTPFDWSPNATPAEAWPGARAQREPTPALAELLDAAGLRPLAPARELDWTLRLHARAAMTYRASILCAERGG</sequence>
<dbReference type="SUPFAM" id="SSF53335">
    <property type="entry name" value="S-adenosyl-L-methionine-dependent methyltransferases"/>
    <property type="match status" value="1"/>
</dbReference>